<keyword evidence="1" id="KW-1133">Transmembrane helix</keyword>
<name>Q0V784_PHANO</name>
<organism evidence="2 3">
    <name type="scientific">Phaeosphaeria nodorum (strain SN15 / ATCC MYA-4574 / FGSC 10173)</name>
    <name type="common">Glume blotch fungus</name>
    <name type="synonym">Parastagonospora nodorum</name>
    <dbReference type="NCBI Taxonomy" id="321614"/>
    <lineage>
        <taxon>Eukaryota</taxon>
        <taxon>Fungi</taxon>
        <taxon>Dikarya</taxon>
        <taxon>Ascomycota</taxon>
        <taxon>Pezizomycotina</taxon>
        <taxon>Dothideomycetes</taxon>
        <taxon>Pleosporomycetidae</taxon>
        <taxon>Pleosporales</taxon>
        <taxon>Pleosporineae</taxon>
        <taxon>Phaeosphaeriaceae</taxon>
        <taxon>Parastagonospora</taxon>
    </lineage>
</organism>
<protein>
    <submittedName>
        <fullName evidence="2">Uncharacterized protein</fullName>
    </submittedName>
</protein>
<dbReference type="Proteomes" id="UP000001055">
    <property type="component" value="Unassembled WGS sequence"/>
</dbReference>
<dbReference type="RefSeq" id="XP_001790825.1">
    <property type="nucleotide sequence ID" value="XM_001790773.1"/>
</dbReference>
<keyword evidence="1" id="KW-0812">Transmembrane</keyword>
<proteinExistence type="predicted"/>
<reference evidence="3" key="1">
    <citation type="journal article" date="2007" name="Plant Cell">
        <title>Dothideomycete-plant interactions illuminated by genome sequencing and EST analysis of the wheat pathogen Stagonospora nodorum.</title>
        <authorList>
            <person name="Hane J.K."/>
            <person name="Lowe R.G."/>
            <person name="Solomon P.S."/>
            <person name="Tan K.C."/>
            <person name="Schoch C.L."/>
            <person name="Spatafora J.W."/>
            <person name="Crous P.W."/>
            <person name="Kodira C."/>
            <person name="Birren B.W."/>
            <person name="Galagan J.E."/>
            <person name="Torriani S.F."/>
            <person name="McDonald B.A."/>
            <person name="Oliver R.P."/>
        </authorList>
    </citation>
    <scope>NUCLEOTIDE SEQUENCE [LARGE SCALE GENOMIC DNA]</scope>
    <source>
        <strain evidence="3">SN15 / ATCC MYA-4574 / FGSC 10173</strain>
    </source>
</reference>
<sequence>MSAVQPDQPPTTSIAKYTELHQATKPNLDPCTGSHVGFPGFLGLVSFNLGTGAKLVSAVLVFALRP</sequence>
<keyword evidence="1" id="KW-0472">Membrane</keyword>
<dbReference type="KEGG" id="pno:SNOG_00130"/>
<evidence type="ECO:0000313" key="3">
    <source>
        <dbReference type="Proteomes" id="UP000001055"/>
    </source>
</evidence>
<dbReference type="EMBL" id="CH445325">
    <property type="protein sequence ID" value="EAT91625.1"/>
    <property type="molecule type" value="Genomic_DNA"/>
</dbReference>
<dbReference type="InParanoid" id="Q0V784"/>
<accession>Q0V784</accession>
<gene>
    <name evidence="2" type="ORF">SNOG_00130</name>
</gene>
<dbReference type="HOGENOM" id="CLU_2831998_0_0_1"/>
<evidence type="ECO:0000256" key="1">
    <source>
        <dbReference type="SAM" id="Phobius"/>
    </source>
</evidence>
<dbReference type="AlphaFoldDB" id="Q0V784"/>
<dbReference type="GeneID" id="5967585"/>
<evidence type="ECO:0000313" key="2">
    <source>
        <dbReference type="EMBL" id="EAT91625.1"/>
    </source>
</evidence>
<feature type="transmembrane region" description="Helical" evidence="1">
    <location>
        <begin position="41"/>
        <end position="64"/>
    </location>
</feature>